<dbReference type="GO" id="GO:0005524">
    <property type="term" value="F:ATP binding"/>
    <property type="evidence" value="ECO:0007669"/>
    <property type="project" value="InterPro"/>
</dbReference>
<dbReference type="SUPFAM" id="SSF56112">
    <property type="entry name" value="Protein kinase-like (PK-like)"/>
    <property type="match status" value="1"/>
</dbReference>
<dbReference type="EMBL" id="LLXL01003013">
    <property type="protein sequence ID" value="PKK59521.1"/>
    <property type="molecule type" value="Genomic_DNA"/>
</dbReference>
<dbReference type="InterPro" id="IPR011009">
    <property type="entry name" value="Kinase-like_dom_sf"/>
</dbReference>
<protein>
    <submittedName>
        <fullName evidence="2">Kinase-like protein</fullName>
    </submittedName>
</protein>
<gene>
    <name evidence="2" type="ORF">RhiirC2_670296</name>
</gene>
<dbReference type="PANTHER" id="PTHR44329">
    <property type="entry name" value="SERINE/THREONINE-PROTEIN KINASE TNNI3K-RELATED"/>
    <property type="match status" value="1"/>
</dbReference>
<organism evidence="2 3">
    <name type="scientific">Rhizophagus irregularis</name>
    <dbReference type="NCBI Taxonomy" id="588596"/>
    <lineage>
        <taxon>Eukaryota</taxon>
        <taxon>Fungi</taxon>
        <taxon>Fungi incertae sedis</taxon>
        <taxon>Mucoromycota</taxon>
        <taxon>Glomeromycotina</taxon>
        <taxon>Glomeromycetes</taxon>
        <taxon>Glomerales</taxon>
        <taxon>Glomeraceae</taxon>
        <taxon>Rhizophagus</taxon>
    </lineage>
</organism>
<accession>A0A2N1MCZ9</accession>
<sequence>MLIMKYYKSGNLYQYLDRSNGILSWRDIIDMLWGIAGGLERIHTEGKVLKNLHGGNLLIGDEEISIDTGDVYIDTYISDVGLYGPSYNPRSSDQIYGVLPYVAPEVLRGESYSTASDIYSFGIIMYTLATGERPWYNEAHDINLAKNICDSKRLEIPEDTPKFYVELIRKCWDNEPEKRPTATYLYKKLNWINLILDPFDDDYYISEEKRRKKISQLPKTYTHPEIHPEAYYTSRLLYFPEL</sequence>
<evidence type="ECO:0000313" key="3">
    <source>
        <dbReference type="Proteomes" id="UP000233469"/>
    </source>
</evidence>
<dbReference type="Proteomes" id="UP000233469">
    <property type="component" value="Unassembled WGS sequence"/>
</dbReference>
<dbReference type="PROSITE" id="PS50011">
    <property type="entry name" value="PROTEIN_KINASE_DOM"/>
    <property type="match status" value="1"/>
</dbReference>
<reference evidence="2 3" key="1">
    <citation type="submission" date="2016-04" db="EMBL/GenBank/DDBJ databases">
        <title>Genome analyses suggest a sexual origin of heterokaryosis in a supposedly ancient asexual fungus.</title>
        <authorList>
            <person name="Ropars J."/>
            <person name="Sedzielewska K."/>
            <person name="Noel J."/>
            <person name="Charron P."/>
            <person name="Farinelli L."/>
            <person name="Marton T."/>
            <person name="Kruger M."/>
            <person name="Pelin A."/>
            <person name="Brachmann A."/>
            <person name="Corradi N."/>
        </authorList>
    </citation>
    <scope>NUCLEOTIDE SEQUENCE [LARGE SCALE GENOMIC DNA]</scope>
    <source>
        <strain evidence="2 3">C2</strain>
    </source>
</reference>
<dbReference type="AlphaFoldDB" id="A0A2N1MCZ9"/>
<reference evidence="2 3" key="2">
    <citation type="submission" date="2017-10" db="EMBL/GenBank/DDBJ databases">
        <title>Extensive intraspecific genome diversity in a model arbuscular mycorrhizal fungus.</title>
        <authorList>
            <person name="Chen E.C.H."/>
            <person name="Morin E."/>
            <person name="Baudet D."/>
            <person name="Noel J."/>
            <person name="Ndikumana S."/>
            <person name="Charron P."/>
            <person name="St-Onge C."/>
            <person name="Giorgi J."/>
            <person name="Grigoriev I.V."/>
            <person name="Roux C."/>
            <person name="Martin F.M."/>
            <person name="Corradi N."/>
        </authorList>
    </citation>
    <scope>NUCLEOTIDE SEQUENCE [LARGE SCALE GENOMIC DNA]</scope>
    <source>
        <strain evidence="2 3">C2</strain>
    </source>
</reference>
<evidence type="ECO:0000313" key="2">
    <source>
        <dbReference type="EMBL" id="PKK59521.1"/>
    </source>
</evidence>
<dbReference type="Pfam" id="PF07714">
    <property type="entry name" value="PK_Tyr_Ser-Thr"/>
    <property type="match status" value="1"/>
</dbReference>
<feature type="domain" description="Protein kinase" evidence="1">
    <location>
        <begin position="1"/>
        <end position="192"/>
    </location>
</feature>
<dbReference type="Gene3D" id="1.10.510.10">
    <property type="entry name" value="Transferase(Phosphotransferase) domain 1"/>
    <property type="match status" value="1"/>
</dbReference>
<dbReference type="InterPro" id="IPR000719">
    <property type="entry name" value="Prot_kinase_dom"/>
</dbReference>
<keyword evidence="2" id="KW-0808">Transferase</keyword>
<dbReference type="GO" id="GO:0004674">
    <property type="term" value="F:protein serine/threonine kinase activity"/>
    <property type="evidence" value="ECO:0007669"/>
    <property type="project" value="TreeGrafter"/>
</dbReference>
<comment type="caution">
    <text evidence="2">The sequence shown here is derived from an EMBL/GenBank/DDBJ whole genome shotgun (WGS) entry which is preliminary data.</text>
</comment>
<dbReference type="InterPro" id="IPR051681">
    <property type="entry name" value="Ser/Thr_Kinases-Pseudokinases"/>
</dbReference>
<dbReference type="InterPro" id="IPR001245">
    <property type="entry name" value="Ser-Thr/Tyr_kinase_cat_dom"/>
</dbReference>
<keyword evidence="2" id="KW-0418">Kinase</keyword>
<proteinExistence type="predicted"/>
<evidence type="ECO:0000259" key="1">
    <source>
        <dbReference type="PROSITE" id="PS50011"/>
    </source>
</evidence>
<name>A0A2N1MCZ9_9GLOM</name>